<organism evidence="1 2">
    <name type="scientific">Caldicellulosiruptor morganii</name>
    <dbReference type="NCBI Taxonomy" id="1387555"/>
    <lineage>
        <taxon>Bacteria</taxon>
        <taxon>Bacillati</taxon>
        <taxon>Bacillota</taxon>
        <taxon>Bacillota incertae sedis</taxon>
        <taxon>Caldicellulosiruptorales</taxon>
        <taxon>Caldicellulosiruptoraceae</taxon>
        <taxon>Caldicellulosiruptor</taxon>
    </lineage>
</organism>
<sequence>MESHKIIEFADTNCIVVKYIFRVKDESNRSLLLSTSQYFRLGQRLPTSIEVWKALGGK</sequence>
<reference evidence="1" key="1">
    <citation type="submission" date="2022-12" db="EMBL/GenBank/DDBJ databases">
        <authorList>
            <person name="Bing R.G."/>
            <person name="Willard D.J."/>
            <person name="Manesh M.J.H."/>
            <person name="Laemthong T."/>
            <person name="Crosby J.R."/>
            <person name="Kelly R.M."/>
        </authorList>
    </citation>
    <scope>NUCLEOTIDE SEQUENCE</scope>
    <source>
        <strain evidence="1">DSM 8990</strain>
    </source>
</reference>
<dbReference type="EMBL" id="CP113865">
    <property type="protein sequence ID" value="WAM33290.1"/>
    <property type="molecule type" value="Genomic_DNA"/>
</dbReference>
<keyword evidence="2" id="KW-1185">Reference proteome</keyword>
<proteinExistence type="predicted"/>
<dbReference type="Proteomes" id="UP001164909">
    <property type="component" value="Chromosome"/>
</dbReference>
<protein>
    <submittedName>
        <fullName evidence="1">Uncharacterized protein</fullName>
    </submittedName>
</protein>
<dbReference type="RefSeq" id="WP_157841032.1">
    <property type="nucleotide sequence ID" value="NZ_CP113865.1"/>
</dbReference>
<gene>
    <name evidence="1" type="ORF">OTK00_001785</name>
</gene>
<name>A0ABY7BLB4_9FIRM</name>
<evidence type="ECO:0000313" key="1">
    <source>
        <dbReference type="EMBL" id="WAM33290.1"/>
    </source>
</evidence>
<accession>A0ABY7BLB4</accession>
<evidence type="ECO:0000313" key="2">
    <source>
        <dbReference type="Proteomes" id="UP001164909"/>
    </source>
</evidence>